<proteinExistence type="predicted"/>
<protein>
    <submittedName>
        <fullName evidence="2">Uncharacterized protein</fullName>
    </submittedName>
</protein>
<dbReference type="STRING" id="59204.UQ49_18445"/>
<dbReference type="Gene3D" id="1.10.443.10">
    <property type="entry name" value="Intergrase catalytic core"/>
    <property type="match status" value="1"/>
</dbReference>
<evidence type="ECO:0000313" key="2">
    <source>
        <dbReference type="EMBL" id="ATW53423.1"/>
    </source>
</evidence>
<dbReference type="GO" id="GO:0015074">
    <property type="term" value="P:DNA integration"/>
    <property type="evidence" value="ECO:0007669"/>
    <property type="project" value="InterPro"/>
</dbReference>
<dbReference type="SUPFAM" id="SSF56349">
    <property type="entry name" value="DNA breaking-rejoining enzymes"/>
    <property type="match status" value="1"/>
</dbReference>
<dbReference type="InterPro" id="IPR011010">
    <property type="entry name" value="DNA_brk_join_enz"/>
</dbReference>
<dbReference type="EMBL" id="CP023345">
    <property type="protein sequence ID" value="ATW53423.1"/>
    <property type="molecule type" value="Genomic_DNA"/>
</dbReference>
<sequence length="540" mass="63532">MNIEILEFNRDKFINECKIASNSLEEFSWDNNKWSSYLLFYELNLNQKKTTNKKYLSKEFINIAKAVIFHECLDNPNKGKNYIVSLRLIESSLRTHYKKANICMLTYRTLEYAQVLAFKRYSNNKASNHCNNMLKIIRLLVSKKIIAPNMRFLDCYFKEYYDHLTSAGNEHKMPNDDAIRFLCNLFSRKLVSPRDIFTTSIFALLMSAPWRISEVVNLRHDCEVIQHSVDGVARYGIRYIGAKGYGEDIKWIPSAMQPIVKEALKRLRELSDNARRVASILEKIDECRKFKRILLDNESIHEIRSLFNTCERINNIRVGDIQEMISLLESKKPKGFPFVNGNKHLRYSSMLCLLNKNQLHATNKTCDYEIYMSTTKLYMHDISQRYQKDKIKNWENIFERNGVAEQKKYHLRTHQIRHLINTLAQRGGLSDVDIAKWSGRTHVKQNRVYDHMTNDELFTASVCFMRDEEVDIQTALKNNFGEGFSHIQNIINEIKYFQRNVGDNSVDLSDTRLLIDLLPHLESIYYNLKKKEDKHGKKIQ</sequence>
<dbReference type="GO" id="GO:0006310">
    <property type="term" value="P:DNA recombination"/>
    <property type="evidence" value="ECO:0007669"/>
    <property type="project" value="UniProtKB-KW"/>
</dbReference>
<dbReference type="AlphaFoldDB" id="A0A2I5HCY8"/>
<evidence type="ECO:0000256" key="1">
    <source>
        <dbReference type="ARBA" id="ARBA00023172"/>
    </source>
</evidence>
<dbReference type="GO" id="GO:0003677">
    <property type="term" value="F:DNA binding"/>
    <property type="evidence" value="ECO:0007669"/>
    <property type="project" value="InterPro"/>
</dbReference>
<organism evidence="2 3">
    <name type="scientific">Salmonella diarizonae</name>
    <dbReference type="NCBI Taxonomy" id="59204"/>
    <lineage>
        <taxon>Bacteria</taxon>
        <taxon>Pseudomonadati</taxon>
        <taxon>Pseudomonadota</taxon>
        <taxon>Gammaproteobacteria</taxon>
        <taxon>Enterobacterales</taxon>
        <taxon>Enterobacteriaceae</taxon>
        <taxon>Salmonella</taxon>
    </lineage>
</organism>
<name>A0A2I5HCY8_SALDZ</name>
<gene>
    <name evidence="2" type="ORF">CNQ75_02080</name>
</gene>
<dbReference type="InterPro" id="IPR013762">
    <property type="entry name" value="Integrase-like_cat_sf"/>
</dbReference>
<reference evidence="2 3" key="1">
    <citation type="submission" date="2017-09" db="EMBL/GenBank/DDBJ databases">
        <title>Complete genome of Salmonella enterica subsp. diarizonae isolated from stool of a patient with bacterial enteropathy.</title>
        <authorList>
            <person name="Zhou J."/>
            <person name="Chen Q."/>
            <person name="Guo L."/>
            <person name="Fan J."/>
        </authorList>
    </citation>
    <scope>NUCLEOTIDE SEQUENCE [LARGE SCALE GENOMIC DNA]</scope>
    <source>
        <strain evidence="2 3">HZS154</strain>
    </source>
</reference>
<evidence type="ECO:0000313" key="3">
    <source>
        <dbReference type="Proteomes" id="UP000230639"/>
    </source>
</evidence>
<keyword evidence="1" id="KW-0233">DNA recombination</keyword>
<dbReference type="Proteomes" id="UP000230639">
    <property type="component" value="Chromosome"/>
</dbReference>
<dbReference type="RefSeq" id="WP_063390756.1">
    <property type="nucleotide sequence ID" value="NZ_CP011288.1"/>
</dbReference>
<accession>A0A2I5HCY8</accession>